<name>A0A645C6Y8_9ZZZZ</name>
<evidence type="ECO:0000313" key="1">
    <source>
        <dbReference type="EMBL" id="MPM73138.1"/>
    </source>
</evidence>
<protein>
    <submittedName>
        <fullName evidence="1">Uncharacterized protein</fullName>
    </submittedName>
</protein>
<organism evidence="1">
    <name type="scientific">bioreactor metagenome</name>
    <dbReference type="NCBI Taxonomy" id="1076179"/>
    <lineage>
        <taxon>unclassified sequences</taxon>
        <taxon>metagenomes</taxon>
        <taxon>ecological metagenomes</taxon>
    </lineage>
</organism>
<dbReference type="AlphaFoldDB" id="A0A645C6Y8"/>
<comment type="caution">
    <text evidence="1">The sequence shown here is derived from an EMBL/GenBank/DDBJ whole genome shotgun (WGS) entry which is preliminary data.</text>
</comment>
<reference evidence="1" key="1">
    <citation type="submission" date="2019-08" db="EMBL/GenBank/DDBJ databases">
        <authorList>
            <person name="Kucharzyk K."/>
            <person name="Murdoch R.W."/>
            <person name="Higgins S."/>
            <person name="Loffler F."/>
        </authorList>
    </citation>
    <scope>NUCLEOTIDE SEQUENCE</scope>
</reference>
<sequence>MEGKHLMKPKKTNAPFVSSRFSPDYLKKAHDATFAHESVIRASDHCVCFYCGHSFKPSEEEKLFWIDERPPRERTLRCPMCAIDCVIGSASSFPIDDPEFVLACSEAWFSGISRISDGKPVDKLSYVHLILD</sequence>
<gene>
    <name evidence="1" type="ORF">SDC9_120114</name>
</gene>
<dbReference type="EMBL" id="VSSQ01025173">
    <property type="protein sequence ID" value="MPM73138.1"/>
    <property type="molecule type" value="Genomic_DNA"/>
</dbReference>
<proteinExistence type="predicted"/>
<accession>A0A645C6Y8</accession>